<dbReference type="Proteomes" id="UP001596406">
    <property type="component" value="Unassembled WGS sequence"/>
</dbReference>
<dbReference type="AlphaFoldDB" id="A0ABD5U5J7"/>
<reference evidence="1 2" key="1">
    <citation type="journal article" date="2019" name="Int. J. Syst. Evol. Microbiol.">
        <title>The Global Catalogue of Microorganisms (GCM) 10K type strain sequencing project: providing services to taxonomists for standard genome sequencing and annotation.</title>
        <authorList>
            <consortium name="The Broad Institute Genomics Platform"/>
            <consortium name="The Broad Institute Genome Sequencing Center for Infectious Disease"/>
            <person name="Wu L."/>
            <person name="Ma J."/>
        </authorList>
    </citation>
    <scope>NUCLEOTIDE SEQUENCE [LARGE SCALE GENOMIC DNA]</scope>
    <source>
        <strain evidence="1 2">PSRA2</strain>
    </source>
</reference>
<dbReference type="Gene3D" id="3.30.530.20">
    <property type="match status" value="1"/>
</dbReference>
<name>A0ABD5U5J7_9EURY</name>
<proteinExistence type="predicted"/>
<protein>
    <submittedName>
        <fullName evidence="1">SRPBCC family protein</fullName>
    </submittedName>
</protein>
<dbReference type="InterPro" id="IPR023393">
    <property type="entry name" value="START-like_dom_sf"/>
</dbReference>
<keyword evidence="2" id="KW-1185">Reference proteome</keyword>
<dbReference type="EMBL" id="JBHSXM010000001">
    <property type="protein sequence ID" value="MFC6835720.1"/>
    <property type="molecule type" value="Genomic_DNA"/>
</dbReference>
<comment type="caution">
    <text evidence="1">The sequence shown here is derived from an EMBL/GenBank/DDBJ whole genome shotgun (WGS) entry which is preliminary data.</text>
</comment>
<dbReference type="Pfam" id="PF10604">
    <property type="entry name" value="Polyketide_cyc2"/>
    <property type="match status" value="1"/>
</dbReference>
<dbReference type="InterPro" id="IPR019587">
    <property type="entry name" value="Polyketide_cyclase/dehydratase"/>
</dbReference>
<dbReference type="RefSeq" id="WP_304447416.1">
    <property type="nucleotide sequence ID" value="NZ_JARRAH010000001.1"/>
</dbReference>
<sequence length="157" mass="17395">MSLAFARTPDGYRLEVSRRIDAPPDTLWDLLCDTTRWSEWGPSVRGVECDRRYIEAGTRGRVKVADLAGGVWAPFEVTTCADRRWTWKVGVPTTALLRNTLDPTPTVPATGHRVEAVGRGSRVVFEVPPLAAGYAAVCRRALDDLERLVRDTEEQGA</sequence>
<evidence type="ECO:0000313" key="2">
    <source>
        <dbReference type="Proteomes" id="UP001596406"/>
    </source>
</evidence>
<dbReference type="SUPFAM" id="SSF55961">
    <property type="entry name" value="Bet v1-like"/>
    <property type="match status" value="1"/>
</dbReference>
<evidence type="ECO:0000313" key="1">
    <source>
        <dbReference type="EMBL" id="MFC6835720.1"/>
    </source>
</evidence>
<accession>A0ABD5U5J7</accession>
<gene>
    <name evidence="1" type="ORF">ACFQHK_04260</name>
</gene>
<organism evidence="1 2">
    <name type="scientific">Halomarina ordinaria</name>
    <dbReference type="NCBI Taxonomy" id="3033939"/>
    <lineage>
        <taxon>Archaea</taxon>
        <taxon>Methanobacteriati</taxon>
        <taxon>Methanobacteriota</taxon>
        <taxon>Stenosarchaea group</taxon>
        <taxon>Halobacteria</taxon>
        <taxon>Halobacteriales</taxon>
        <taxon>Natronomonadaceae</taxon>
        <taxon>Halomarina</taxon>
    </lineage>
</organism>